<gene>
    <name evidence="2" type="ORF">Tcan_02895</name>
</gene>
<organism evidence="2 3">
    <name type="scientific">Toxocara canis</name>
    <name type="common">Canine roundworm</name>
    <dbReference type="NCBI Taxonomy" id="6265"/>
    <lineage>
        <taxon>Eukaryota</taxon>
        <taxon>Metazoa</taxon>
        <taxon>Ecdysozoa</taxon>
        <taxon>Nematoda</taxon>
        <taxon>Chromadorea</taxon>
        <taxon>Rhabditida</taxon>
        <taxon>Spirurina</taxon>
        <taxon>Ascaridomorpha</taxon>
        <taxon>Ascaridoidea</taxon>
        <taxon>Toxocaridae</taxon>
        <taxon>Toxocara</taxon>
    </lineage>
</organism>
<keyword evidence="3" id="KW-1185">Reference proteome</keyword>
<feature type="region of interest" description="Disordered" evidence="1">
    <location>
        <begin position="292"/>
        <end position="312"/>
    </location>
</feature>
<feature type="region of interest" description="Disordered" evidence="1">
    <location>
        <begin position="108"/>
        <end position="131"/>
    </location>
</feature>
<sequence>MSRRRLRNPCWEAECYLREAQEVISQSYHELKSLGLADSSDSNNEIGNWLSRSVPQSGIRRRKSAVELSSHRYPSGIVYDEQNKLRRNGANTTISLFAINKLARSHHESDSDESACSASDTSQNERIFHRPTERVLGAANASQRTFISRGPAARRAHRRAATARMSSVAERFQPIQSASQTRWTSQILAEINSLPSSRFDLNELAIVQPTNAKVDCNDDISSVLSADSNKPVQLSSQMIAAGPLESEGNVHATRRVDAIGEEMFYKSDQRSLGAQDCVRTASLSTRTLSASSVEESEQNVTENVEHRASSSNHGIECTSSFEIIAEPSSRNVQKESTVVVTVSPKTTPISPRKLPSSLSRLCSLLPGRRSKHERVSRNGDEATTAHYNSLLNYATKGSSILHCTMAKMRTESRQSDSIIHLSKTIYDNDLFSDQGSANLDKTVRLYKRPTMNSNGEDTQMRNVLSSSCFKQWRSLDNCRPGSSTRQSHENETTLALKKWKHKGPYSIGGDQRVNRFCDICVQVQQLYETSGGVLGKTVVQKTDHR</sequence>
<comment type="caution">
    <text evidence="2">The sequence shown here is derived from an EMBL/GenBank/DDBJ whole genome shotgun (WGS) entry which is preliminary data.</text>
</comment>
<accession>A0A0B2VUA4</accession>
<reference evidence="2 3" key="1">
    <citation type="submission" date="2014-11" db="EMBL/GenBank/DDBJ databases">
        <title>Genetic blueprint of the zoonotic pathogen Toxocara canis.</title>
        <authorList>
            <person name="Zhu X.-Q."/>
            <person name="Korhonen P.K."/>
            <person name="Cai H."/>
            <person name="Young N.D."/>
            <person name="Nejsum P."/>
            <person name="von Samson-Himmelstjerna G."/>
            <person name="Boag P.R."/>
            <person name="Tan P."/>
            <person name="Li Q."/>
            <person name="Min J."/>
            <person name="Yang Y."/>
            <person name="Wang X."/>
            <person name="Fang X."/>
            <person name="Hall R.S."/>
            <person name="Hofmann A."/>
            <person name="Sternberg P.W."/>
            <person name="Jex A.R."/>
            <person name="Gasser R.B."/>
        </authorList>
    </citation>
    <scope>NUCLEOTIDE SEQUENCE [LARGE SCALE GENOMIC DNA]</scope>
    <source>
        <strain evidence="2">PN_DK_2014</strain>
    </source>
</reference>
<evidence type="ECO:0000313" key="3">
    <source>
        <dbReference type="Proteomes" id="UP000031036"/>
    </source>
</evidence>
<dbReference type="EMBL" id="JPKZ01000920">
    <property type="protein sequence ID" value="KHN84550.1"/>
    <property type="molecule type" value="Genomic_DNA"/>
</dbReference>
<protein>
    <submittedName>
        <fullName evidence="2">Uncharacterized protein</fullName>
    </submittedName>
</protein>
<proteinExistence type="predicted"/>
<dbReference type="Proteomes" id="UP000031036">
    <property type="component" value="Unassembled WGS sequence"/>
</dbReference>
<dbReference type="AlphaFoldDB" id="A0A0B2VUA4"/>
<evidence type="ECO:0000256" key="1">
    <source>
        <dbReference type="SAM" id="MobiDB-lite"/>
    </source>
</evidence>
<dbReference type="OrthoDB" id="5873484at2759"/>
<evidence type="ECO:0000313" key="2">
    <source>
        <dbReference type="EMBL" id="KHN84550.1"/>
    </source>
</evidence>
<name>A0A0B2VUA4_TOXCA</name>